<protein>
    <submittedName>
        <fullName evidence="2">Uncharacterized protein</fullName>
    </submittedName>
</protein>
<feature type="compositionally biased region" description="Basic and acidic residues" evidence="1">
    <location>
        <begin position="227"/>
        <end position="243"/>
    </location>
</feature>
<dbReference type="EMBL" id="KK118409">
    <property type="protein sequence ID" value="KFM72896.1"/>
    <property type="molecule type" value="Genomic_DNA"/>
</dbReference>
<feature type="compositionally biased region" description="Basic and acidic residues" evidence="1">
    <location>
        <begin position="102"/>
        <end position="117"/>
    </location>
</feature>
<feature type="non-terminal residue" evidence="2">
    <location>
        <position position="274"/>
    </location>
</feature>
<accession>A0A087U6A7</accession>
<gene>
    <name evidence="2" type="ORF">X975_11475</name>
</gene>
<sequence length="274" mass="31840">MEECRNDFPGAAGSARRVISCEPAAKNFHRYVELKRSRPQLVQEYWQEFFGGSRIRNLHLGKFSKFAVEGIPSYCLRQRMIAAQANSVSTWKSGAACSNKKRGPENKLSRGQDEQNSRRKNRSPGGESKSPRRKRKRKIQELLRIFSQLFDEKPDFCQIVTHSIDTEASLSNSRPETNYLGKSHRNMAANIYEKKKIRRGKIHSFSRNQENHEKIERFRGKIRILQGKEEARVPEHSADEKTRAVQRRRNEKNVRAGSKYRPPEKTENPDARED</sequence>
<keyword evidence="3" id="KW-1185">Reference proteome</keyword>
<reference evidence="2 3" key="1">
    <citation type="submission" date="2013-11" db="EMBL/GenBank/DDBJ databases">
        <title>Genome sequencing of Stegodyphus mimosarum.</title>
        <authorList>
            <person name="Bechsgaard J."/>
        </authorList>
    </citation>
    <scope>NUCLEOTIDE SEQUENCE [LARGE SCALE GENOMIC DNA]</scope>
</reference>
<feature type="region of interest" description="Disordered" evidence="1">
    <location>
        <begin position="93"/>
        <end position="137"/>
    </location>
</feature>
<dbReference type="AlphaFoldDB" id="A0A087U6A7"/>
<evidence type="ECO:0000313" key="3">
    <source>
        <dbReference type="Proteomes" id="UP000054359"/>
    </source>
</evidence>
<evidence type="ECO:0000256" key="1">
    <source>
        <dbReference type="SAM" id="MobiDB-lite"/>
    </source>
</evidence>
<proteinExistence type="predicted"/>
<dbReference type="Proteomes" id="UP000054359">
    <property type="component" value="Unassembled WGS sequence"/>
</dbReference>
<feature type="region of interest" description="Disordered" evidence="1">
    <location>
        <begin position="227"/>
        <end position="274"/>
    </location>
</feature>
<evidence type="ECO:0000313" key="2">
    <source>
        <dbReference type="EMBL" id="KFM72896.1"/>
    </source>
</evidence>
<feature type="compositionally biased region" description="Basic and acidic residues" evidence="1">
    <location>
        <begin position="261"/>
        <end position="274"/>
    </location>
</feature>
<name>A0A087U6A7_STEMI</name>
<organism evidence="2 3">
    <name type="scientific">Stegodyphus mimosarum</name>
    <name type="common">African social velvet spider</name>
    <dbReference type="NCBI Taxonomy" id="407821"/>
    <lineage>
        <taxon>Eukaryota</taxon>
        <taxon>Metazoa</taxon>
        <taxon>Ecdysozoa</taxon>
        <taxon>Arthropoda</taxon>
        <taxon>Chelicerata</taxon>
        <taxon>Arachnida</taxon>
        <taxon>Araneae</taxon>
        <taxon>Araneomorphae</taxon>
        <taxon>Entelegynae</taxon>
        <taxon>Eresoidea</taxon>
        <taxon>Eresidae</taxon>
        <taxon>Stegodyphus</taxon>
    </lineage>
</organism>